<evidence type="ECO:0000256" key="1">
    <source>
        <dbReference type="SAM" id="SignalP"/>
    </source>
</evidence>
<sequence length="361" mass="40162">MHFKLFILVLYLFVLTAQAQTPFTASWDFEENTSGSVNSPNVSISSIGLSGSVNHAGYPVGVSGKSYSVRLWSISGLNTNKYLEFSITPQNYRCAITSVSFACNRSPQGPTQIALRSNQDGFSGNLGSGSVGENFGTQNYSVSFSGLENTVTFRIYAYSATDDLGTLRIDNLRVNGTVTVVPLPVELTYFRGQVVNNQVELNWETSWEQNASHFDVQRSRDLSEFVTFQSLAAAGDVSERTLYTATDAAPVPGVMYYRLRQVDRDGQFVYSKVIPVHFDVNAPQLWVFGNPTSGRNIQVRLRHFLPSEIKLFSLNGQAIPLLWQSLGADDYIFQTIAPDGWYWLVGEHQGKRISQKIWLAD</sequence>
<dbReference type="RefSeq" id="WP_114067620.1">
    <property type="nucleotide sequence ID" value="NZ_CP030850.1"/>
</dbReference>
<evidence type="ECO:0008006" key="4">
    <source>
        <dbReference type="Google" id="ProtNLM"/>
    </source>
</evidence>
<dbReference type="Gene3D" id="2.60.40.10">
    <property type="entry name" value="Immunoglobulins"/>
    <property type="match status" value="1"/>
</dbReference>
<feature type="chain" id="PRO_5016856387" description="T9SS type A sorting domain-containing protein" evidence="1">
    <location>
        <begin position="20"/>
        <end position="361"/>
    </location>
</feature>
<dbReference type="EMBL" id="CP030850">
    <property type="protein sequence ID" value="AXE18839.1"/>
    <property type="molecule type" value="Genomic_DNA"/>
</dbReference>
<dbReference type="AlphaFoldDB" id="A0A344TJL8"/>
<reference evidence="2 3" key="1">
    <citation type="submission" date="2018-07" db="EMBL/GenBank/DDBJ databases">
        <title>Genome sequencing of Runella.</title>
        <authorList>
            <person name="Baek M.-G."/>
            <person name="Yi H."/>
        </authorList>
    </citation>
    <scope>NUCLEOTIDE SEQUENCE [LARGE SCALE GENOMIC DNA]</scope>
    <source>
        <strain evidence="2 3">HYN0085</strain>
    </source>
</reference>
<name>A0A344TJL8_9BACT</name>
<accession>A0A344TJL8</accession>
<evidence type="ECO:0000313" key="3">
    <source>
        <dbReference type="Proteomes" id="UP000251993"/>
    </source>
</evidence>
<gene>
    <name evidence="2" type="ORF">DR864_14310</name>
</gene>
<dbReference type="OrthoDB" id="1490051at2"/>
<keyword evidence="1" id="KW-0732">Signal</keyword>
<protein>
    <recommendedName>
        <fullName evidence="4">T9SS type A sorting domain-containing protein</fullName>
    </recommendedName>
</protein>
<keyword evidence="3" id="KW-1185">Reference proteome</keyword>
<organism evidence="2 3">
    <name type="scientific">Runella rosea</name>
    <dbReference type="NCBI Taxonomy" id="2259595"/>
    <lineage>
        <taxon>Bacteria</taxon>
        <taxon>Pseudomonadati</taxon>
        <taxon>Bacteroidota</taxon>
        <taxon>Cytophagia</taxon>
        <taxon>Cytophagales</taxon>
        <taxon>Spirosomataceae</taxon>
        <taxon>Runella</taxon>
    </lineage>
</organism>
<dbReference type="InterPro" id="IPR013783">
    <property type="entry name" value="Ig-like_fold"/>
</dbReference>
<dbReference type="KEGG" id="run:DR864_14310"/>
<dbReference type="Proteomes" id="UP000251993">
    <property type="component" value="Chromosome"/>
</dbReference>
<feature type="signal peptide" evidence="1">
    <location>
        <begin position="1"/>
        <end position="19"/>
    </location>
</feature>
<proteinExistence type="predicted"/>
<evidence type="ECO:0000313" key="2">
    <source>
        <dbReference type="EMBL" id="AXE18839.1"/>
    </source>
</evidence>